<gene>
    <name evidence="2" type="ORF">EVJ58_g7167</name>
</gene>
<evidence type="ECO:0000313" key="3">
    <source>
        <dbReference type="Proteomes" id="UP000298390"/>
    </source>
</evidence>
<comment type="caution">
    <text evidence="2">The sequence shown here is derived from an EMBL/GenBank/DDBJ whole genome shotgun (WGS) entry which is preliminary data.</text>
</comment>
<dbReference type="STRING" id="34475.A0A4Y9Y6I5"/>
<feature type="compositionally biased region" description="Basic and acidic residues" evidence="1">
    <location>
        <begin position="90"/>
        <end position="101"/>
    </location>
</feature>
<name>A0A4Y9Y6I5_9APHY</name>
<organism evidence="2 3">
    <name type="scientific">Rhodofomes roseus</name>
    <dbReference type="NCBI Taxonomy" id="34475"/>
    <lineage>
        <taxon>Eukaryota</taxon>
        <taxon>Fungi</taxon>
        <taxon>Dikarya</taxon>
        <taxon>Basidiomycota</taxon>
        <taxon>Agaricomycotina</taxon>
        <taxon>Agaricomycetes</taxon>
        <taxon>Polyporales</taxon>
        <taxon>Rhodofomes</taxon>
    </lineage>
</organism>
<evidence type="ECO:0000313" key="2">
    <source>
        <dbReference type="EMBL" id="TFY57207.1"/>
    </source>
</evidence>
<proteinExistence type="predicted"/>
<feature type="region of interest" description="Disordered" evidence="1">
    <location>
        <begin position="90"/>
        <end position="128"/>
    </location>
</feature>
<sequence length="246" mass="27347">MDFRVDGVTSRSGPAHYDGAAGMVPPPPAYEPFLWLLYPDMICAQYHSIMDESYAHAQGYDHMTQTFIADGSPTYQPQVGAVLHNEMFHHSSDTSEQHQTDDLQGPSGQPTSDNNHWPQPSTLVAPAPSQNDGAQVTCCWDGCGVNILCTRDAVKAHYKEAHLKNVYSDSSVVAGTDKAMVRCRWSGCTCNEMHATNIWRHVYERHMHVVPKVQCERCSTQFTRKGSLDRHRLRFPACAAPVDSGL</sequence>
<accession>A0A4Y9Y6I5</accession>
<feature type="compositionally biased region" description="Polar residues" evidence="1">
    <location>
        <begin position="106"/>
        <end position="128"/>
    </location>
</feature>
<reference evidence="2 3" key="1">
    <citation type="submission" date="2019-01" db="EMBL/GenBank/DDBJ databases">
        <title>Genome sequencing of the rare red list fungi Fomitopsis rosea.</title>
        <authorList>
            <person name="Buettner E."/>
            <person name="Kellner H."/>
        </authorList>
    </citation>
    <scope>NUCLEOTIDE SEQUENCE [LARGE SCALE GENOMIC DNA]</scope>
    <source>
        <strain evidence="2 3">DSM 105464</strain>
    </source>
</reference>
<evidence type="ECO:0000256" key="1">
    <source>
        <dbReference type="SAM" id="MobiDB-lite"/>
    </source>
</evidence>
<evidence type="ECO:0008006" key="4">
    <source>
        <dbReference type="Google" id="ProtNLM"/>
    </source>
</evidence>
<dbReference type="Proteomes" id="UP000298390">
    <property type="component" value="Unassembled WGS sequence"/>
</dbReference>
<dbReference type="EMBL" id="SEKV01000445">
    <property type="protein sequence ID" value="TFY57207.1"/>
    <property type="molecule type" value="Genomic_DNA"/>
</dbReference>
<dbReference type="AlphaFoldDB" id="A0A4Y9Y6I5"/>
<protein>
    <recommendedName>
        <fullName evidence="4">C2H2-type domain-containing protein</fullName>
    </recommendedName>
</protein>